<evidence type="ECO:0000313" key="4">
    <source>
        <dbReference type="EMBL" id="KJE93477.1"/>
    </source>
</evidence>
<dbReference type="InterPro" id="IPR024867">
    <property type="entry name" value="NFRKB"/>
</dbReference>
<evidence type="ECO:0000256" key="1">
    <source>
        <dbReference type="SAM" id="MobiDB-lite"/>
    </source>
</evidence>
<dbReference type="Gene3D" id="1.10.10.2430">
    <property type="entry name" value="NFRKB winged helix-like domain"/>
    <property type="match status" value="1"/>
</dbReference>
<accession>A0A0D2VRI0</accession>
<reference evidence="5" key="1">
    <citation type="submission" date="2011-02" db="EMBL/GenBank/DDBJ databases">
        <title>The Genome Sequence of Capsaspora owczarzaki ATCC 30864.</title>
        <authorList>
            <person name="Russ C."/>
            <person name="Cuomo C."/>
            <person name="Burger G."/>
            <person name="Gray M.W."/>
            <person name="Holland P.W.H."/>
            <person name="King N."/>
            <person name="Lang F.B.F."/>
            <person name="Roger A.J."/>
            <person name="Ruiz-Trillo I."/>
            <person name="Young S.K."/>
            <person name="Zeng Q."/>
            <person name="Gargeya S."/>
            <person name="Alvarado L."/>
            <person name="Berlin A."/>
            <person name="Chapman S.B."/>
            <person name="Chen Z."/>
            <person name="Freedman E."/>
            <person name="Gellesch M."/>
            <person name="Goldberg J."/>
            <person name="Griggs A."/>
            <person name="Gujja S."/>
            <person name="Heilman E."/>
            <person name="Heiman D."/>
            <person name="Howarth C."/>
            <person name="Mehta T."/>
            <person name="Neiman D."/>
            <person name="Pearson M."/>
            <person name="Roberts A."/>
            <person name="Saif S."/>
            <person name="Shea T."/>
            <person name="Shenoy N."/>
            <person name="Sisk P."/>
            <person name="Stolte C."/>
            <person name="Sykes S."/>
            <person name="White J."/>
            <person name="Yandava C."/>
            <person name="Haas B."/>
            <person name="Nusbaum C."/>
            <person name="Birren B."/>
        </authorList>
    </citation>
    <scope>NUCLEOTIDE SEQUENCE</scope>
    <source>
        <strain evidence="5">ATCC 30864</strain>
    </source>
</reference>
<dbReference type="OrthoDB" id="70874at2759"/>
<name>A0A0D2VRI0_CAPO3</name>
<dbReference type="InParanoid" id="A0A0D2VRI0"/>
<feature type="domain" description="Nuclear factor related to kappa-B-binding protein winged helix-like" evidence="2">
    <location>
        <begin position="468"/>
        <end position="571"/>
    </location>
</feature>
<dbReference type="AlphaFoldDB" id="A0A0D2VRI0"/>
<dbReference type="EMBL" id="KE346365">
    <property type="protein sequence ID" value="KJE93477.1"/>
    <property type="molecule type" value="Genomic_DNA"/>
</dbReference>
<proteinExistence type="predicted"/>
<evidence type="ECO:0000259" key="3">
    <source>
        <dbReference type="Pfam" id="PF25793"/>
    </source>
</evidence>
<evidence type="ECO:0000313" key="5">
    <source>
        <dbReference type="Proteomes" id="UP000008743"/>
    </source>
</evidence>
<dbReference type="RefSeq" id="XP_004348089.2">
    <property type="nucleotide sequence ID" value="XM_004348039.2"/>
</dbReference>
<dbReference type="PANTHER" id="PTHR13052">
    <property type="entry name" value="NFRKB-RELATED"/>
    <property type="match status" value="1"/>
</dbReference>
<feature type="region of interest" description="Disordered" evidence="1">
    <location>
        <begin position="770"/>
        <end position="830"/>
    </location>
</feature>
<dbReference type="GO" id="GO:0002020">
    <property type="term" value="F:protease binding"/>
    <property type="evidence" value="ECO:0007669"/>
    <property type="project" value="TreeGrafter"/>
</dbReference>
<gene>
    <name evidence="4" type="ORF">CAOG_004264</name>
</gene>
<dbReference type="Proteomes" id="UP000008743">
    <property type="component" value="Unassembled WGS sequence"/>
</dbReference>
<dbReference type="GO" id="GO:0031011">
    <property type="term" value="C:Ino80 complex"/>
    <property type="evidence" value="ECO:0007669"/>
    <property type="project" value="InterPro"/>
</dbReference>
<feature type="region of interest" description="Disordered" evidence="1">
    <location>
        <begin position="578"/>
        <end position="610"/>
    </location>
</feature>
<dbReference type="PANTHER" id="PTHR13052:SF3">
    <property type="entry name" value="NUCLEAR FACTOR RELATED TO KAPPA-B-BINDING PROTEIN"/>
    <property type="match status" value="1"/>
</dbReference>
<keyword evidence="5" id="KW-1185">Reference proteome</keyword>
<dbReference type="InterPro" id="IPR025220">
    <property type="entry name" value="NFRKB_WH_1"/>
</dbReference>
<feature type="region of interest" description="Disordered" evidence="1">
    <location>
        <begin position="417"/>
        <end position="445"/>
    </location>
</feature>
<dbReference type="Pfam" id="PF14465">
    <property type="entry name" value="WHD_1st_NFRKB"/>
    <property type="match status" value="1"/>
</dbReference>
<sequence length="830" mass="92334">MELEPLEQELLDAAQLGLDNVLSPAVWTTLLSADDRHALQSLLPPSCANDRLGTDNLVNRLLSSAPMLFDSRPVVEASEQLQRSNDAAGMVAARQARDSARALEARADLAARQHEVLLRCLDQRERLLTTTVQLCGEQSDETQWNASLSAAASRLRDHVKLQSAETKMEEFERRQVKRQLKDRMQQAAARKSQRLIGAIERRFAGSDDTDEFGGYLDEGGSADGAHPTDRWLHSRRRNVDDMAWLQQHLSRDGDAESDWNEVDDDDEEVDVDSELEDDLVGTSAVLRFAVAASDTHSPRSLARFRRPTRAAEATHDVSTDEYLAMLLAHRAKPAYLREKQLAALSSEVDFLGGRHATQRFKRRALSRNLAWSMAVAVPVSQSSQSTHAQSAAEIDGFTSLAPRLGFPTPWALSQSVLQRNTPPSAQSDERAAIDAPSSSATVPAKPLTKAPIDEDLFTMQFRRPFSSFFALLGHILRRLPEGRASLQRVQQLVGKWLTTSSAAGSAWVNDNPDWPALTESALRYLAGLSLQVTKCSVFTPCVDYKERLHKWSWLSQGQDDMSTLSQMCEAWMQTKDEDKRIEGSNDPASIPEPRCPTNSKYRKSTPEEQVEIRAQEKERYANPERPFTWRVRDYFASVGPIKGVFKKVAESASSKVRGHNFLSETRPSYVTVLTLIRDAAARLPNGEGTRLEVCETLRDSQYLIQDATDNQVYQMVSSALDRLRWEPDPCIRFDNDRKIWVYLHRGRTEEDFEKLHEMSAMRYNARKLQLQEGGEASSKSRSKASSSRKPPSSTQASGTSAVSASSAAGPATANASATASPRPADLPSVQ</sequence>
<dbReference type="STRING" id="595528.A0A0D2VRI0"/>
<feature type="compositionally biased region" description="Low complexity" evidence="1">
    <location>
        <begin position="776"/>
        <end position="820"/>
    </location>
</feature>
<dbReference type="PhylomeDB" id="A0A0D2VRI0"/>
<evidence type="ECO:0000259" key="2">
    <source>
        <dbReference type="Pfam" id="PF14465"/>
    </source>
</evidence>
<protein>
    <submittedName>
        <fullName evidence="4">Uncharacterized protein</fullName>
    </submittedName>
</protein>
<dbReference type="eggNOG" id="KOG1927">
    <property type="taxonomic scope" value="Eukaryota"/>
</dbReference>
<dbReference type="InterPro" id="IPR057748">
    <property type="entry name" value="NFRKB_WH_2"/>
</dbReference>
<feature type="domain" description="Nuclear factor related to kappa-B-binding protein second winged helix" evidence="3">
    <location>
        <begin position="610"/>
        <end position="750"/>
    </location>
</feature>
<organism evidence="4 5">
    <name type="scientific">Capsaspora owczarzaki (strain ATCC 30864)</name>
    <dbReference type="NCBI Taxonomy" id="595528"/>
    <lineage>
        <taxon>Eukaryota</taxon>
        <taxon>Filasterea</taxon>
        <taxon>Capsaspora</taxon>
    </lineage>
</organism>
<dbReference type="Pfam" id="PF25793">
    <property type="entry name" value="WHD_2nd_NFRKB"/>
    <property type="match status" value="1"/>
</dbReference>
<feature type="compositionally biased region" description="Polar residues" evidence="1">
    <location>
        <begin position="417"/>
        <end position="426"/>
    </location>
</feature>
<dbReference type="InterPro" id="IPR038106">
    <property type="entry name" value="NFRKB_winged_sf"/>
</dbReference>